<evidence type="ECO:0000256" key="10">
    <source>
        <dbReference type="ARBA" id="ARBA00022840"/>
    </source>
</evidence>
<accession>A0A8C9YEY1</accession>
<keyword evidence="7" id="KW-0808">Transferase</keyword>
<evidence type="ECO:0000256" key="12">
    <source>
        <dbReference type="ARBA" id="ARBA00048789"/>
    </source>
</evidence>
<dbReference type="SUPFAM" id="SSF56112">
    <property type="entry name" value="Protein kinase-like (PK-like)"/>
    <property type="match status" value="1"/>
</dbReference>
<name>A0A8C9YEY1_SANLU</name>
<evidence type="ECO:0000256" key="1">
    <source>
        <dbReference type="ARBA" id="ARBA00004123"/>
    </source>
</evidence>
<dbReference type="GO" id="GO:0033209">
    <property type="term" value="P:tumor necrosis factor-mediated signaling pathway"/>
    <property type="evidence" value="ECO:0007669"/>
    <property type="project" value="TreeGrafter"/>
</dbReference>
<feature type="domain" description="Ubiquitin-like" evidence="14">
    <location>
        <begin position="277"/>
        <end position="335"/>
    </location>
</feature>
<organism evidence="15 16">
    <name type="scientific">Sander lucioperca</name>
    <name type="common">Pike-perch</name>
    <name type="synonym">Perca lucioperca</name>
    <dbReference type="NCBI Taxonomy" id="283035"/>
    <lineage>
        <taxon>Eukaryota</taxon>
        <taxon>Metazoa</taxon>
        <taxon>Chordata</taxon>
        <taxon>Craniata</taxon>
        <taxon>Vertebrata</taxon>
        <taxon>Euteleostomi</taxon>
        <taxon>Actinopterygii</taxon>
        <taxon>Neopterygii</taxon>
        <taxon>Teleostei</taxon>
        <taxon>Neoteleostei</taxon>
        <taxon>Acanthomorphata</taxon>
        <taxon>Eupercaria</taxon>
        <taxon>Perciformes</taxon>
        <taxon>Percoidei</taxon>
        <taxon>Percidae</taxon>
        <taxon>Luciopercinae</taxon>
        <taxon>Sander</taxon>
    </lineage>
</organism>
<dbReference type="InterPro" id="IPR051180">
    <property type="entry name" value="IKK"/>
</dbReference>
<dbReference type="AlphaFoldDB" id="A0A8C9YEY1"/>
<dbReference type="InterPro" id="IPR041185">
    <property type="entry name" value="IKBKB_SDD"/>
</dbReference>
<evidence type="ECO:0000259" key="13">
    <source>
        <dbReference type="PROSITE" id="PS50011"/>
    </source>
</evidence>
<dbReference type="InterPro" id="IPR046375">
    <property type="entry name" value="IKBKB_SDD_sf"/>
</dbReference>
<keyword evidence="4" id="KW-0963">Cytoplasm</keyword>
<dbReference type="Gene3D" id="1.20.1270.250">
    <property type="match status" value="1"/>
</dbReference>
<evidence type="ECO:0000256" key="3">
    <source>
        <dbReference type="ARBA" id="ARBA00012442"/>
    </source>
</evidence>
<evidence type="ECO:0000256" key="8">
    <source>
        <dbReference type="ARBA" id="ARBA00022741"/>
    </source>
</evidence>
<dbReference type="PROSITE" id="PS50053">
    <property type="entry name" value="UBIQUITIN_2"/>
    <property type="match status" value="1"/>
</dbReference>
<dbReference type="Ensembl" id="ENSSLUT00000024738.1">
    <property type="protein sequence ID" value="ENSSLUP00000023959.1"/>
    <property type="gene ID" value="ENSSLUG00000010875.1"/>
</dbReference>
<keyword evidence="16" id="KW-1185">Reference proteome</keyword>
<dbReference type="EC" id="2.7.11.10" evidence="3"/>
<dbReference type="GO" id="GO:0008385">
    <property type="term" value="C:IkappaB kinase complex"/>
    <property type="evidence" value="ECO:0007669"/>
    <property type="project" value="TreeGrafter"/>
</dbReference>
<proteinExistence type="predicted"/>
<gene>
    <name evidence="15" type="primary">ikbkb</name>
</gene>
<dbReference type="SMART" id="SM00220">
    <property type="entry name" value="S_TKc"/>
    <property type="match status" value="1"/>
</dbReference>
<dbReference type="PROSITE" id="PS50011">
    <property type="entry name" value="PROTEIN_KINASE_DOM"/>
    <property type="match status" value="1"/>
</dbReference>
<dbReference type="InterPro" id="IPR000626">
    <property type="entry name" value="Ubiquitin-like_dom"/>
</dbReference>
<dbReference type="FunFam" id="1.20.1270.250:FF:000002">
    <property type="entry name" value="Putative inhibitor of nuclear factor kappa-B kinase subunit beta"/>
    <property type="match status" value="1"/>
</dbReference>
<keyword evidence="5" id="KW-0723">Serine/threonine-protein kinase</keyword>
<feature type="domain" description="Protein kinase" evidence="13">
    <location>
        <begin position="15"/>
        <end position="269"/>
    </location>
</feature>
<dbReference type="FunFam" id="1.10.510.10:FF:000147">
    <property type="entry name" value="Inhibitor of nuclear factor kappa-B kinase subunit beta"/>
    <property type="match status" value="1"/>
</dbReference>
<evidence type="ECO:0000313" key="16">
    <source>
        <dbReference type="Proteomes" id="UP000694568"/>
    </source>
</evidence>
<dbReference type="GO" id="GO:0045944">
    <property type="term" value="P:positive regulation of transcription by RNA polymerase II"/>
    <property type="evidence" value="ECO:0007669"/>
    <property type="project" value="TreeGrafter"/>
</dbReference>
<dbReference type="FunFam" id="3.10.20.90:FF:000326">
    <property type="entry name" value="Inhibitor of kappa light polypeptide gene enhancer in B-cells, kinase beta"/>
    <property type="match status" value="1"/>
</dbReference>
<comment type="subcellular location">
    <subcellularLocation>
        <location evidence="2">Cytoplasm</location>
    </subcellularLocation>
    <subcellularLocation>
        <location evidence="1">Nucleus</location>
    </subcellularLocation>
</comment>
<evidence type="ECO:0000256" key="7">
    <source>
        <dbReference type="ARBA" id="ARBA00022679"/>
    </source>
</evidence>
<evidence type="ECO:0000259" key="14">
    <source>
        <dbReference type="PROSITE" id="PS50053"/>
    </source>
</evidence>
<dbReference type="Pfam" id="PF00069">
    <property type="entry name" value="Pkinase"/>
    <property type="match status" value="1"/>
</dbReference>
<dbReference type="PANTHER" id="PTHR22969:SF7">
    <property type="entry name" value="INHIBITOR OF NUCLEAR FACTOR KAPPA-B KINASE SUBUNIT BETA"/>
    <property type="match status" value="1"/>
</dbReference>
<keyword evidence="11" id="KW-0539">Nucleus</keyword>
<dbReference type="PANTHER" id="PTHR22969">
    <property type="entry name" value="IKB KINASE"/>
    <property type="match status" value="1"/>
</dbReference>
<dbReference type="SUPFAM" id="SSF54236">
    <property type="entry name" value="Ubiquitin-like"/>
    <property type="match status" value="1"/>
</dbReference>
<dbReference type="InterPro" id="IPR008271">
    <property type="entry name" value="Ser/Thr_kinase_AS"/>
</dbReference>
<keyword evidence="9" id="KW-0418">Kinase</keyword>
<dbReference type="Gene3D" id="1.10.510.10">
    <property type="entry name" value="Transferase(Phosphotransferase) domain 1"/>
    <property type="match status" value="1"/>
</dbReference>
<keyword evidence="8" id="KW-0547">Nucleotide-binding</keyword>
<dbReference type="PROSITE" id="PS00108">
    <property type="entry name" value="PROTEIN_KINASE_ST"/>
    <property type="match status" value="1"/>
</dbReference>
<comment type="catalytic activity">
    <reaction evidence="12">
        <text>L-seryl-[I-kappa-B protein] + ATP = O-phospho-L-seryl-[I-kappa-B protein] + ADP + H(+)</text>
        <dbReference type="Rhea" id="RHEA:19073"/>
        <dbReference type="Rhea" id="RHEA-COMP:13698"/>
        <dbReference type="Rhea" id="RHEA-COMP:13699"/>
        <dbReference type="ChEBI" id="CHEBI:15378"/>
        <dbReference type="ChEBI" id="CHEBI:29999"/>
        <dbReference type="ChEBI" id="CHEBI:30616"/>
        <dbReference type="ChEBI" id="CHEBI:83421"/>
        <dbReference type="ChEBI" id="CHEBI:456216"/>
        <dbReference type="EC" id="2.7.11.10"/>
    </reaction>
</comment>
<dbReference type="GO" id="GO:0005634">
    <property type="term" value="C:nucleus"/>
    <property type="evidence" value="ECO:0007669"/>
    <property type="project" value="UniProtKB-SubCell"/>
</dbReference>
<reference evidence="15" key="2">
    <citation type="submission" date="2025-09" db="UniProtKB">
        <authorList>
            <consortium name="Ensembl"/>
        </authorList>
    </citation>
    <scope>IDENTIFICATION</scope>
</reference>
<evidence type="ECO:0000256" key="9">
    <source>
        <dbReference type="ARBA" id="ARBA00022777"/>
    </source>
</evidence>
<dbReference type="Pfam" id="PF18397">
    <property type="entry name" value="IKBKB_SDD"/>
    <property type="match status" value="1"/>
</dbReference>
<dbReference type="GeneTree" id="ENSGT00950000182937"/>
<evidence type="ECO:0000256" key="5">
    <source>
        <dbReference type="ARBA" id="ARBA00022527"/>
    </source>
</evidence>
<evidence type="ECO:0000256" key="6">
    <source>
        <dbReference type="ARBA" id="ARBA00022553"/>
    </source>
</evidence>
<dbReference type="GO" id="GO:0005524">
    <property type="term" value="F:ATP binding"/>
    <property type="evidence" value="ECO:0007669"/>
    <property type="project" value="UniProtKB-KW"/>
</dbReference>
<evidence type="ECO:0000256" key="11">
    <source>
        <dbReference type="ARBA" id="ARBA00023242"/>
    </source>
</evidence>
<protein>
    <recommendedName>
        <fullName evidence="3">IkappaB kinase</fullName>
        <ecNumber evidence="3">2.7.11.10</ecNumber>
    </recommendedName>
</protein>
<evidence type="ECO:0000256" key="2">
    <source>
        <dbReference type="ARBA" id="ARBA00004496"/>
    </source>
</evidence>
<evidence type="ECO:0000256" key="4">
    <source>
        <dbReference type="ARBA" id="ARBA00022490"/>
    </source>
</evidence>
<keyword evidence="6" id="KW-0597">Phosphoprotein</keyword>
<dbReference type="Gene3D" id="6.10.250.2110">
    <property type="match status" value="1"/>
</dbReference>
<dbReference type="GO" id="GO:0008384">
    <property type="term" value="F:IkappaB kinase activity"/>
    <property type="evidence" value="ECO:0007669"/>
    <property type="project" value="UniProtKB-EC"/>
</dbReference>
<dbReference type="InterPro" id="IPR000719">
    <property type="entry name" value="Prot_kinase_dom"/>
</dbReference>
<sequence>MNRVPLQQQQSCGSWELKERLGTGGFGNVTRWQNKDTEEQIAIKQCRQELSERNKERWCLEIQIMKRLDHVNVVAAREVPEGMQKTMTTNDLPLLAMEYCQGGDLRKYLNLLDNCCGIREGSVLILLSDISSALTYLHKKRIIHRDLKPENIVLQQGEKRLIHKIIDLGYAKELDQSSLCTSFVGTLQYLAPELIERQKYTVTVDYWSFGTLVFECITGFRPFLPTWQPVPWHNKLRMKQDDDIVGLCTFFDLDQHITFSFCIVLGPYFFPQLVHVLNMISAKILTYSVSDEETVADLQMRIEKDTNIPAANQELLLEAGLALESHGLATQCAIDYKEIDGRRTDLPLVFLFDRSSCSYEPQFSPRTLPENIRFVQTDPKRLLTYSPLRRTCGQAWHTIRSLKEDWQRLQQGQKAAIMSLLRHNSSLSKQKNEMVSMHQRLMAKLDFFTTSLHIDMDKYQEQTATGIASEKLLGVWREMEQTAVSCGQVEFELEEEMMQLQPDIVDVQRQPWRSGEALDTLEGKAMELFRKLREKPRDQRCPGDSQEVVRLVVQAVQFYEKKLRDFYTHLSKTAVCRQRVMELLPKVEGVVQKMAESEQVLMSLQEKRQRELWNLLKVACVRIHELSALPLGGCLLIAYNLPPLLTPRHSLHDESLVEESRTFESRLQSLLHDTIQESESSMEVLREWTWLQGGQNFSSDLS</sequence>
<reference evidence="15" key="1">
    <citation type="submission" date="2025-08" db="UniProtKB">
        <authorList>
            <consortium name="Ensembl"/>
        </authorList>
    </citation>
    <scope>IDENTIFICATION</scope>
</reference>
<dbReference type="Proteomes" id="UP000694568">
    <property type="component" value="Unplaced"/>
</dbReference>
<dbReference type="InterPro" id="IPR011009">
    <property type="entry name" value="Kinase-like_dom_sf"/>
</dbReference>
<dbReference type="InterPro" id="IPR029071">
    <property type="entry name" value="Ubiquitin-like_domsf"/>
</dbReference>
<evidence type="ECO:0000313" key="15">
    <source>
        <dbReference type="Ensembl" id="ENSSLUP00000023959.1"/>
    </source>
</evidence>
<keyword evidence="10" id="KW-0067">ATP-binding</keyword>
<dbReference type="Gene3D" id="3.10.20.90">
    <property type="entry name" value="Phosphatidylinositol 3-kinase Catalytic Subunit, Chain A, domain 1"/>
    <property type="match status" value="1"/>
</dbReference>